<evidence type="ECO:0000313" key="2">
    <source>
        <dbReference type="EMBL" id="KAB7515227.1"/>
    </source>
</evidence>
<name>A0A5N5UF30_9EURY</name>
<dbReference type="EMBL" id="QMDY01000004">
    <property type="protein sequence ID" value="KAB7517731.1"/>
    <property type="molecule type" value="Genomic_DNA"/>
</dbReference>
<evidence type="ECO:0000256" key="1">
    <source>
        <dbReference type="SAM" id="MobiDB-lite"/>
    </source>
</evidence>
<reference evidence="5 6" key="1">
    <citation type="submission" date="2019-10" db="EMBL/GenBank/DDBJ databases">
        <title>Unraveling microbial dark matter from salterns through culturing: the case of the genus Halosegnis.</title>
        <authorList>
            <person name="Duran-Viseras A."/>
            <person name="Andrei A.-S."/>
            <person name="Vera-Gargallo B."/>
            <person name="Ghai R."/>
            <person name="Sanchez-Porro C."/>
            <person name="Ventosa A."/>
        </authorList>
    </citation>
    <scope>NUCLEOTIDE SEQUENCE [LARGE SCALE GENOMIC DNA]</scope>
    <source>
        <strain evidence="2 6">F17-44</strain>
        <strain evidence="3 7">F18-79</strain>
        <strain evidence="4 5">F19-13</strain>
    </source>
</reference>
<dbReference type="Pfam" id="PF20126">
    <property type="entry name" value="TumE"/>
    <property type="match status" value="1"/>
</dbReference>
<dbReference type="Proteomes" id="UP000326302">
    <property type="component" value="Unassembled WGS sequence"/>
</dbReference>
<evidence type="ECO:0000313" key="3">
    <source>
        <dbReference type="EMBL" id="KAB7516281.1"/>
    </source>
</evidence>
<organism evidence="3 7">
    <name type="scientific">Halosegnis rubeus</name>
    <dbReference type="NCBI Taxonomy" id="2212850"/>
    <lineage>
        <taxon>Archaea</taxon>
        <taxon>Methanobacteriati</taxon>
        <taxon>Methanobacteriota</taxon>
        <taxon>Stenosarchaea group</taxon>
        <taxon>Halobacteria</taxon>
        <taxon>Halobacteriales</taxon>
        <taxon>Natronomonadaceae</taxon>
        <taxon>Halosegnis</taxon>
    </lineage>
</organism>
<dbReference type="Proteomes" id="UP000326207">
    <property type="component" value="Unassembled WGS sequence"/>
</dbReference>
<evidence type="ECO:0000313" key="6">
    <source>
        <dbReference type="Proteomes" id="UP000326302"/>
    </source>
</evidence>
<dbReference type="Proteomes" id="UP000326865">
    <property type="component" value="Unassembled WGS sequence"/>
</dbReference>
<dbReference type="EMBL" id="QKKZ01000001">
    <property type="protein sequence ID" value="KAB7516281.1"/>
    <property type="molecule type" value="Genomic_DNA"/>
</dbReference>
<dbReference type="RefSeq" id="WP_152120229.1">
    <property type="nucleotide sequence ID" value="NZ_QJOW01000003.1"/>
</dbReference>
<dbReference type="InterPro" id="IPR045397">
    <property type="entry name" value="TumE-like"/>
</dbReference>
<evidence type="ECO:0000313" key="7">
    <source>
        <dbReference type="Proteomes" id="UP000326865"/>
    </source>
</evidence>
<feature type="compositionally biased region" description="Basic and acidic residues" evidence="1">
    <location>
        <begin position="98"/>
        <end position="109"/>
    </location>
</feature>
<evidence type="ECO:0000313" key="4">
    <source>
        <dbReference type="EMBL" id="KAB7517731.1"/>
    </source>
</evidence>
<accession>A0A5N5UF30</accession>
<dbReference type="EMBL" id="QJOW01000003">
    <property type="protein sequence ID" value="KAB7515227.1"/>
    <property type="molecule type" value="Genomic_DNA"/>
</dbReference>
<dbReference type="AlphaFoldDB" id="A0A5N5UF30"/>
<evidence type="ECO:0000313" key="5">
    <source>
        <dbReference type="Proteomes" id="UP000326207"/>
    </source>
</evidence>
<gene>
    <name evidence="3" type="ORF">DM867_03895</name>
    <name evidence="2" type="ORF">DMP03_08275</name>
    <name evidence="4" type="ORF">DP108_09225</name>
</gene>
<comment type="caution">
    <text evidence="3">The sequence shown here is derived from an EMBL/GenBank/DDBJ whole genome shotgun (WGS) entry which is preliminary data.</text>
</comment>
<feature type="region of interest" description="Disordered" evidence="1">
    <location>
        <begin position="98"/>
        <end position="121"/>
    </location>
</feature>
<accession>A0A5N5UGA8</accession>
<accession>A0A5N5U9K6</accession>
<proteinExistence type="predicted"/>
<keyword evidence="7" id="KW-1185">Reference proteome</keyword>
<protein>
    <submittedName>
        <fullName evidence="3">Uncharacterized protein</fullName>
    </submittedName>
</protein>
<sequence>MTGGSDDEARSLSGAPIDFDHLDVIQERFATDDRFIRIDEQPAFAPERLVCVYDQRFYPNRVRSARLEVVWFENGDFSLHYHEEHETGDFDYRWDRHPSGHNTRDHVHPGPDALTPGDDASHPEDWRDVLSMVLSEVEERQRAFWET</sequence>